<keyword evidence="3" id="KW-1185">Reference proteome</keyword>
<dbReference type="Proteomes" id="UP001590950">
    <property type="component" value="Unassembled WGS sequence"/>
</dbReference>
<evidence type="ECO:0000256" key="1">
    <source>
        <dbReference type="SAM" id="MobiDB-lite"/>
    </source>
</evidence>
<proteinExistence type="predicted"/>
<comment type="caution">
    <text evidence="2">The sequence shown here is derived from an EMBL/GenBank/DDBJ whole genome shotgun (WGS) entry which is preliminary data.</text>
</comment>
<organism evidence="2 3">
    <name type="scientific">Stereocaulon virgatum</name>
    <dbReference type="NCBI Taxonomy" id="373712"/>
    <lineage>
        <taxon>Eukaryota</taxon>
        <taxon>Fungi</taxon>
        <taxon>Dikarya</taxon>
        <taxon>Ascomycota</taxon>
        <taxon>Pezizomycotina</taxon>
        <taxon>Lecanoromycetes</taxon>
        <taxon>OSLEUM clade</taxon>
        <taxon>Lecanoromycetidae</taxon>
        <taxon>Lecanorales</taxon>
        <taxon>Lecanorineae</taxon>
        <taxon>Stereocaulaceae</taxon>
        <taxon>Stereocaulon</taxon>
    </lineage>
</organism>
<feature type="region of interest" description="Disordered" evidence="1">
    <location>
        <begin position="45"/>
        <end position="106"/>
    </location>
</feature>
<accession>A0ABR4A6M0</accession>
<dbReference type="EMBL" id="JBEFKJ010000018">
    <property type="protein sequence ID" value="KAL2041154.1"/>
    <property type="molecule type" value="Genomic_DNA"/>
</dbReference>
<reference evidence="2 3" key="1">
    <citation type="submission" date="2024-09" db="EMBL/GenBank/DDBJ databases">
        <title>Rethinking Asexuality: The Enigmatic Case of Functional Sexual Genes in Lepraria (Stereocaulaceae).</title>
        <authorList>
            <person name="Doellman M."/>
            <person name="Sun Y."/>
            <person name="Barcenas-Pena A."/>
            <person name="Lumbsch H.T."/>
            <person name="Grewe F."/>
        </authorList>
    </citation>
    <scope>NUCLEOTIDE SEQUENCE [LARGE SCALE GENOMIC DNA]</scope>
    <source>
        <strain evidence="2 3">Mercado 3170</strain>
    </source>
</reference>
<name>A0ABR4A6M0_9LECA</name>
<evidence type="ECO:0000313" key="3">
    <source>
        <dbReference type="Proteomes" id="UP001590950"/>
    </source>
</evidence>
<sequence length="106" mass="11954">MVERGERAVRIGRDAQRQRAQAEERLGAQEEEMLMLQDQVHTLQGNIGQLNEAPHAERSHEPIPAPSSLSLQASKRSVRHPDPPILTDGKDPGFEGWTQDIRISWI</sequence>
<gene>
    <name evidence="2" type="ORF">N7G274_006098</name>
</gene>
<feature type="region of interest" description="Disordered" evidence="1">
    <location>
        <begin position="1"/>
        <end position="24"/>
    </location>
</feature>
<evidence type="ECO:0000313" key="2">
    <source>
        <dbReference type="EMBL" id="KAL2041154.1"/>
    </source>
</evidence>
<protein>
    <submittedName>
        <fullName evidence="2">Uncharacterized protein</fullName>
    </submittedName>
</protein>